<sequence>MDKLGMSMLLFRARSTLGVKSLRRRRRINDPTFIVTGPNAVVRKPGLLCEIKTPPTIELNTGTKLSTDDTEEPCFYYTILSSSDYCLFDIELP</sequence>
<name>A0A1D1VIK6_RAMVA</name>
<protein>
    <submittedName>
        <fullName evidence="1">Uncharacterized protein</fullName>
    </submittedName>
</protein>
<dbReference type="EMBL" id="BDGG01000007">
    <property type="protein sequence ID" value="GAV01467.1"/>
    <property type="molecule type" value="Genomic_DNA"/>
</dbReference>
<dbReference type="Proteomes" id="UP000186922">
    <property type="component" value="Unassembled WGS sequence"/>
</dbReference>
<keyword evidence="2" id="KW-1185">Reference proteome</keyword>
<accession>A0A1D1VIK6</accession>
<dbReference type="AlphaFoldDB" id="A0A1D1VIK6"/>
<evidence type="ECO:0000313" key="1">
    <source>
        <dbReference type="EMBL" id="GAV01467.1"/>
    </source>
</evidence>
<organism evidence="1 2">
    <name type="scientific">Ramazzottius varieornatus</name>
    <name type="common">Water bear</name>
    <name type="synonym">Tardigrade</name>
    <dbReference type="NCBI Taxonomy" id="947166"/>
    <lineage>
        <taxon>Eukaryota</taxon>
        <taxon>Metazoa</taxon>
        <taxon>Ecdysozoa</taxon>
        <taxon>Tardigrada</taxon>
        <taxon>Eutardigrada</taxon>
        <taxon>Parachela</taxon>
        <taxon>Hypsibioidea</taxon>
        <taxon>Ramazzottiidae</taxon>
        <taxon>Ramazzottius</taxon>
    </lineage>
</organism>
<comment type="caution">
    <text evidence="1">The sequence shown here is derived from an EMBL/GenBank/DDBJ whole genome shotgun (WGS) entry which is preliminary data.</text>
</comment>
<reference evidence="1 2" key="1">
    <citation type="journal article" date="2016" name="Nat. Commun.">
        <title>Extremotolerant tardigrade genome and improved radiotolerance of human cultured cells by tardigrade-unique protein.</title>
        <authorList>
            <person name="Hashimoto T."/>
            <person name="Horikawa D.D."/>
            <person name="Saito Y."/>
            <person name="Kuwahara H."/>
            <person name="Kozuka-Hata H."/>
            <person name="Shin-I T."/>
            <person name="Minakuchi Y."/>
            <person name="Ohishi K."/>
            <person name="Motoyama A."/>
            <person name="Aizu T."/>
            <person name="Enomoto A."/>
            <person name="Kondo K."/>
            <person name="Tanaka S."/>
            <person name="Hara Y."/>
            <person name="Koshikawa S."/>
            <person name="Sagara H."/>
            <person name="Miura T."/>
            <person name="Yokobori S."/>
            <person name="Miyagawa K."/>
            <person name="Suzuki Y."/>
            <person name="Kubo T."/>
            <person name="Oyama M."/>
            <person name="Kohara Y."/>
            <person name="Fujiyama A."/>
            <person name="Arakawa K."/>
            <person name="Katayama T."/>
            <person name="Toyoda A."/>
            <person name="Kunieda T."/>
        </authorList>
    </citation>
    <scope>NUCLEOTIDE SEQUENCE [LARGE SCALE GENOMIC DNA]</scope>
    <source>
        <strain evidence="1 2">YOKOZUNA-1</strain>
    </source>
</reference>
<gene>
    <name evidence="1" type="primary">RvY_12176-1</name>
    <name evidence="1" type="synonym">RvY_12176.1</name>
    <name evidence="1" type="ORF">RvY_12176</name>
</gene>
<proteinExistence type="predicted"/>
<evidence type="ECO:0000313" key="2">
    <source>
        <dbReference type="Proteomes" id="UP000186922"/>
    </source>
</evidence>